<feature type="domain" description="AAA+ ATPase" evidence="5">
    <location>
        <begin position="900"/>
        <end position="1040"/>
    </location>
</feature>
<dbReference type="GO" id="GO:0005886">
    <property type="term" value="C:plasma membrane"/>
    <property type="evidence" value="ECO:0007669"/>
    <property type="project" value="TreeGrafter"/>
</dbReference>
<dbReference type="Pfam" id="PF01434">
    <property type="entry name" value="Peptidase_M41"/>
    <property type="match status" value="1"/>
</dbReference>
<dbReference type="Proteomes" id="UP000000547">
    <property type="component" value="Chromosome"/>
</dbReference>
<dbReference type="InterPro" id="IPR003959">
    <property type="entry name" value="ATPase_AAA_core"/>
</dbReference>
<dbReference type="InterPro" id="IPR000642">
    <property type="entry name" value="Peptidase_M41"/>
</dbReference>
<evidence type="ECO:0000256" key="4">
    <source>
        <dbReference type="RuleBase" id="RU003651"/>
    </source>
</evidence>
<dbReference type="Gene3D" id="1.10.8.60">
    <property type="match status" value="1"/>
</dbReference>
<dbReference type="STRING" id="167879.CPS_1795"/>
<dbReference type="GO" id="GO:0016887">
    <property type="term" value="F:ATP hydrolysis activity"/>
    <property type="evidence" value="ECO:0007669"/>
    <property type="project" value="InterPro"/>
</dbReference>
<evidence type="ECO:0000256" key="2">
    <source>
        <dbReference type="ARBA" id="ARBA00022840"/>
    </source>
</evidence>
<dbReference type="Pfam" id="PF00004">
    <property type="entry name" value="AAA"/>
    <property type="match status" value="1"/>
</dbReference>
<evidence type="ECO:0000256" key="3">
    <source>
        <dbReference type="ARBA" id="ARBA00023054"/>
    </source>
</evidence>
<dbReference type="EMBL" id="CP000083">
    <property type="protein sequence ID" value="AAZ26849.1"/>
    <property type="molecule type" value="Genomic_DNA"/>
</dbReference>
<dbReference type="GO" id="GO:0005524">
    <property type="term" value="F:ATP binding"/>
    <property type="evidence" value="ECO:0007669"/>
    <property type="project" value="UniProtKB-KW"/>
</dbReference>
<evidence type="ECO:0000259" key="5">
    <source>
        <dbReference type="SMART" id="SM00382"/>
    </source>
</evidence>
<dbReference type="KEGG" id="cps:CPS_1795"/>
<dbReference type="GO" id="GO:0006508">
    <property type="term" value="P:proteolysis"/>
    <property type="evidence" value="ECO:0007669"/>
    <property type="project" value="InterPro"/>
</dbReference>
<comment type="similarity">
    <text evidence="4">Belongs to the AAA ATPase family.</text>
</comment>
<dbReference type="FunFam" id="3.40.50.300:FF:001025">
    <property type="entry name" value="ATPase family, AAA domain-containing 2B"/>
    <property type="match status" value="1"/>
</dbReference>
<reference evidence="6" key="1">
    <citation type="journal article" date="2005" name="Proc. Natl. Acad. Sci. U.S.A.">
        <title>The psychrophilic lifestyle as revealed by the genome sequence of Colwellia psychrerythraea 34H through genomic and proteomic analyses.</title>
        <authorList>
            <person name="Methe B.A."/>
            <person name="Nelson K.E."/>
            <person name="Deming J.W."/>
            <person name="Momen B."/>
            <person name="Melamud E."/>
            <person name="Zhang X."/>
            <person name="Moult J."/>
            <person name="Madupu R."/>
            <person name="Nelson W.C."/>
            <person name="Dodson R.J."/>
            <person name="Brinkac L.M."/>
            <person name="Daugherty S.C."/>
            <person name="Durkin A.S."/>
            <person name="DeBoy R.T."/>
            <person name="Kolonay J.F."/>
            <person name="Sullivan S.A."/>
            <person name="Zhou L."/>
            <person name="Davidsen T.M."/>
            <person name="Wu M."/>
            <person name="Huston A.L."/>
            <person name="Lewis M."/>
            <person name="Weaver B."/>
            <person name="Weidman J.F."/>
            <person name="Khouri H."/>
            <person name="Utterback T.R."/>
            <person name="Feldblyum T.V."/>
            <person name="Fraser C.M."/>
        </authorList>
    </citation>
    <scope>NUCLEOTIDE SEQUENCE [LARGE SCALE GENOMIC DNA]</scope>
    <source>
        <strain evidence="6">34H</strain>
    </source>
</reference>
<dbReference type="Pfam" id="PF07724">
    <property type="entry name" value="AAA_2"/>
    <property type="match status" value="1"/>
</dbReference>
<accession>Q484I9</accession>
<keyword evidence="3" id="KW-0175">Coiled coil</keyword>
<gene>
    <name evidence="6" type="ordered locus">CPS_1795</name>
</gene>
<dbReference type="Gene3D" id="3.40.50.300">
    <property type="entry name" value="P-loop containing nucleotide triphosphate hydrolases"/>
    <property type="match status" value="2"/>
</dbReference>
<dbReference type="PANTHER" id="PTHR23076">
    <property type="entry name" value="METALLOPROTEASE M41 FTSH"/>
    <property type="match status" value="1"/>
</dbReference>
<dbReference type="PROSITE" id="PS00674">
    <property type="entry name" value="AAA"/>
    <property type="match status" value="1"/>
</dbReference>
<dbReference type="GO" id="GO:0004176">
    <property type="term" value="F:ATP-dependent peptidase activity"/>
    <property type="evidence" value="ECO:0007669"/>
    <property type="project" value="InterPro"/>
</dbReference>
<dbReference type="PANTHER" id="PTHR23076:SF97">
    <property type="entry name" value="ATP-DEPENDENT ZINC METALLOPROTEASE YME1L1"/>
    <property type="match status" value="1"/>
</dbReference>
<dbReference type="InterPro" id="IPR003593">
    <property type="entry name" value="AAA+_ATPase"/>
</dbReference>
<dbReference type="SUPFAM" id="SSF140990">
    <property type="entry name" value="FtsH protease domain-like"/>
    <property type="match status" value="1"/>
</dbReference>
<protein>
    <submittedName>
        <fullName evidence="6">ATP-dependent peptidase, M41 family</fullName>
    </submittedName>
</protein>
<dbReference type="GO" id="GO:0030163">
    <property type="term" value="P:protein catabolic process"/>
    <property type="evidence" value="ECO:0007669"/>
    <property type="project" value="TreeGrafter"/>
</dbReference>
<sequence>MISEMLVRTFFDNNSLKCSTSALDYGIASQKDVFLPVVLAYIKFALKDTSFENSCLVCTLSKTTESLTYLKVDKFDLLDERLAHHVLKVLGGYQSLQWFESQLDGDIDITLVVEYFREHLKIVPEGEELNDGAYLDELFSVVLSKNIDKNRLVKDLEQFIANRDAELKESEHNIDAPSPVTENTINEQQTAFILEKDYISLDRKLKNFFNEMTFIACAKYLSSSPEAKIQEINTNNLPTIDTEILLSAIIGTPELLKVLADEFDCQPSQIVMPSVIYKNRELLKDSVGTRTLQDSANNTKSWYQLAEKYTTKLDIKTDIKNCLSIAFNEKKLNLLTFVKALLDLKSESIESLSRSNKLVNHTIKSMFVQQNLTEYLNSKITGQQQAIEHLANGYLTSCISKVNGPRLIYTFAGPSGVGKTFLANVFSDYLNECEHSGYAISTFNMEQFNNEKNSARLFGSGSEYIDSGVGVLTGTVKAQPRHILLFDEIEKAHSNVIQSLLTLLDSGVAIDQTLTLPVDFTQCIVIFTTNLGQDVLAKNAQNHQVNIFDVLRNAENPATKTKLSIEFINRLSKGYSIPFSTLKTNHLISLAEKALNNKSENIAGVQFSWPTSFSSFLLKRLSPEVTVRQLTTCVAKLKSEILTKSAPNVGEHTTALKYIINVEDNEESLVAQSILLFDNDNRLQNELSISHSDKNIHVMNNSDEIAQMLKLHRPDAFLIDTESVDHAVESLNDIINKVHAVNSIIPLFSYRIIGESNIDSVPRDQNIREHFELALNHLDTTFYEMLERINYYLTTEKSLSSMLSRNEKLNYQCKITNQQLENDEQEQVGKIENFDVSFHQLSVNQVIESKDIQETSFFNQSLPTEKLDDVIGLQRAKNRLLDVIEWMKFPDKLQNFDVKIPTGFLFAGPPGTGKTFLAKAVAGECGLPFFSVSASELSSTIIGGSSEKIMALFSVARKYAPSIVFIDEIDAIASQRSEDSQGNSRERNAIVNTLLTEMDGFSSSESPVFVMAATNYPQLLDKAILRPGRFDETIFCDLPNSEARTIFFEKFAQKQNLQWQQSDLTALVSSSQGMSSAEIDQVLREAIYQAVGTEKPLTIEHIKQTIVRVVYGSPSENIKLGKEEKRRTAFHEAAHLLTYKLLFPNQIIDFATIEPRNQSLGFVATRASEEYESYSKTRVMNKLQVLLAGRVAEKLCTNNADEISTGASNDIEKATQLAMHAIYDGGIEESVGPVNVGILTKFEESELLAKAQKAVQQWLITAEQSVEKLLNDNCHQLELVANTLLEKESLLSDEINTLFIQ</sequence>
<dbReference type="InterPro" id="IPR003960">
    <property type="entry name" value="ATPase_AAA_CS"/>
</dbReference>
<dbReference type="InterPro" id="IPR001270">
    <property type="entry name" value="ClpA/B"/>
</dbReference>
<dbReference type="RefSeq" id="WP_011042620.1">
    <property type="nucleotide sequence ID" value="NC_003910.7"/>
</dbReference>
<dbReference type="GO" id="GO:0004222">
    <property type="term" value="F:metalloendopeptidase activity"/>
    <property type="evidence" value="ECO:0007669"/>
    <property type="project" value="InterPro"/>
</dbReference>
<dbReference type="SMART" id="SM00382">
    <property type="entry name" value="AAA"/>
    <property type="match status" value="2"/>
</dbReference>
<keyword evidence="2 4" id="KW-0067">ATP-binding</keyword>
<feature type="domain" description="AAA+ ATPase" evidence="5">
    <location>
        <begin position="405"/>
        <end position="551"/>
    </location>
</feature>
<dbReference type="InterPro" id="IPR037219">
    <property type="entry name" value="Peptidase_M41-like"/>
</dbReference>
<dbReference type="PRINTS" id="PR00300">
    <property type="entry name" value="CLPPROTEASEA"/>
</dbReference>
<dbReference type="Gene3D" id="1.20.58.760">
    <property type="entry name" value="Peptidase M41"/>
    <property type="match status" value="1"/>
</dbReference>
<dbReference type="InterPro" id="IPR027417">
    <property type="entry name" value="P-loop_NTPase"/>
</dbReference>
<evidence type="ECO:0000256" key="1">
    <source>
        <dbReference type="ARBA" id="ARBA00022741"/>
    </source>
</evidence>
<proteinExistence type="inferred from homology"/>
<evidence type="ECO:0000313" key="7">
    <source>
        <dbReference type="Proteomes" id="UP000000547"/>
    </source>
</evidence>
<organism evidence="6 7">
    <name type="scientific">Colwellia psychrerythraea (strain 34H / ATCC BAA-681)</name>
    <name type="common">Vibrio psychroerythus</name>
    <dbReference type="NCBI Taxonomy" id="167879"/>
    <lineage>
        <taxon>Bacteria</taxon>
        <taxon>Pseudomonadati</taxon>
        <taxon>Pseudomonadota</taxon>
        <taxon>Gammaproteobacteria</taxon>
        <taxon>Alteromonadales</taxon>
        <taxon>Colwelliaceae</taxon>
        <taxon>Colwellia</taxon>
    </lineage>
</organism>
<name>Q484I9_COLP3</name>
<keyword evidence="1 4" id="KW-0547">Nucleotide-binding</keyword>
<evidence type="ECO:0000313" key="6">
    <source>
        <dbReference type="EMBL" id="AAZ26849.1"/>
    </source>
</evidence>
<dbReference type="HOGENOM" id="CLU_006324_0_0_6"/>
<dbReference type="SUPFAM" id="SSF52540">
    <property type="entry name" value="P-loop containing nucleoside triphosphate hydrolases"/>
    <property type="match status" value="2"/>
</dbReference>